<dbReference type="InterPro" id="IPR046947">
    <property type="entry name" value="LytR-like"/>
</dbReference>
<proteinExistence type="predicted"/>
<dbReference type="InterPro" id="IPR007492">
    <property type="entry name" value="LytTR_DNA-bd_dom"/>
</dbReference>
<feature type="domain" description="HTH LytTR-type" evidence="5">
    <location>
        <begin position="141"/>
        <end position="245"/>
    </location>
</feature>
<evidence type="ECO:0000256" key="2">
    <source>
        <dbReference type="ARBA" id="ARBA00024867"/>
    </source>
</evidence>
<keyword evidence="7" id="KW-1185">Reference proteome</keyword>
<dbReference type="PROSITE" id="PS50110">
    <property type="entry name" value="RESPONSE_REGULATORY"/>
    <property type="match status" value="1"/>
</dbReference>
<dbReference type="SMART" id="SM00448">
    <property type="entry name" value="REC"/>
    <property type="match status" value="1"/>
</dbReference>
<protein>
    <recommendedName>
        <fullName evidence="1">Stage 0 sporulation protein A homolog</fullName>
    </recommendedName>
</protein>
<sequence length="246" mass="28631">MLKCIVIDDEKPAADEMVYMLSQFEDVEVVETFTDCMTFVSAIEKYRGHILFLDINMPKISGLLIADHIIKNNIPIRIVFVTAYDTYAIKAFEVNAVDYLLKPVEKERLAQTIARLAEGVSEDTVNLKAMVKDYKQHQQVMSLYRDGILKPIKYEDISLIYFEDRTTHFITKHGLYSCKKNLSELEDILSENFFRCHRAYIINLDCIESIEPWFNNTFMVVVRGHKEQVPISRGNVNAFKEKMHIF</sequence>
<dbReference type="Pfam" id="PF04397">
    <property type="entry name" value="LytTR"/>
    <property type="match status" value="1"/>
</dbReference>
<evidence type="ECO:0000256" key="3">
    <source>
        <dbReference type="PROSITE-ProRule" id="PRU00169"/>
    </source>
</evidence>
<feature type="domain" description="Response regulatory" evidence="4">
    <location>
        <begin position="3"/>
        <end position="117"/>
    </location>
</feature>
<name>A0ABS5PKR0_9FIRM</name>
<dbReference type="Pfam" id="PF00072">
    <property type="entry name" value="Response_reg"/>
    <property type="match status" value="1"/>
</dbReference>
<reference evidence="6 7" key="1">
    <citation type="submission" date="2021-05" db="EMBL/GenBank/DDBJ databases">
        <title>Fusibacter ferrireducens sp. nov., an anaerobic, sulfur- and Fe-reducing bacterium isolated from the mangrove sediment.</title>
        <authorList>
            <person name="Qiu D."/>
        </authorList>
    </citation>
    <scope>NUCLEOTIDE SEQUENCE [LARGE SCALE GENOMIC DNA]</scope>
    <source>
        <strain evidence="6 7">DSM 12116</strain>
    </source>
</reference>
<dbReference type="InterPro" id="IPR011006">
    <property type="entry name" value="CheY-like_superfamily"/>
</dbReference>
<feature type="modified residue" description="4-aspartylphosphate" evidence="3">
    <location>
        <position position="54"/>
    </location>
</feature>
<dbReference type="Proteomes" id="UP000746471">
    <property type="component" value="Unassembled WGS sequence"/>
</dbReference>
<organism evidence="6 7">
    <name type="scientific">Fusibacter paucivorans</name>
    <dbReference type="NCBI Taxonomy" id="76009"/>
    <lineage>
        <taxon>Bacteria</taxon>
        <taxon>Bacillati</taxon>
        <taxon>Bacillota</taxon>
        <taxon>Clostridia</taxon>
        <taxon>Eubacteriales</taxon>
        <taxon>Eubacteriales Family XII. Incertae Sedis</taxon>
        <taxon>Fusibacter</taxon>
    </lineage>
</organism>
<keyword evidence="3" id="KW-0597">Phosphoprotein</keyword>
<dbReference type="PROSITE" id="PS50930">
    <property type="entry name" value="HTH_LYTTR"/>
    <property type="match status" value="1"/>
</dbReference>
<dbReference type="InterPro" id="IPR001789">
    <property type="entry name" value="Sig_transdc_resp-reg_receiver"/>
</dbReference>
<evidence type="ECO:0000259" key="5">
    <source>
        <dbReference type="PROSITE" id="PS50930"/>
    </source>
</evidence>
<dbReference type="SUPFAM" id="SSF52172">
    <property type="entry name" value="CheY-like"/>
    <property type="match status" value="1"/>
</dbReference>
<dbReference type="EMBL" id="JAHBCL010000005">
    <property type="protein sequence ID" value="MBS7525758.1"/>
    <property type="molecule type" value="Genomic_DNA"/>
</dbReference>
<dbReference type="SMART" id="SM00850">
    <property type="entry name" value="LytTR"/>
    <property type="match status" value="1"/>
</dbReference>
<dbReference type="Gene3D" id="2.40.50.1020">
    <property type="entry name" value="LytTr DNA-binding domain"/>
    <property type="match status" value="1"/>
</dbReference>
<dbReference type="PANTHER" id="PTHR37299">
    <property type="entry name" value="TRANSCRIPTIONAL REGULATOR-RELATED"/>
    <property type="match status" value="1"/>
</dbReference>
<gene>
    <name evidence="6" type="ORF">KHM83_03600</name>
</gene>
<evidence type="ECO:0000313" key="6">
    <source>
        <dbReference type="EMBL" id="MBS7525758.1"/>
    </source>
</evidence>
<evidence type="ECO:0000259" key="4">
    <source>
        <dbReference type="PROSITE" id="PS50110"/>
    </source>
</evidence>
<dbReference type="RefSeq" id="WP_213235547.1">
    <property type="nucleotide sequence ID" value="NZ_JAHBCL010000005.1"/>
</dbReference>
<evidence type="ECO:0000256" key="1">
    <source>
        <dbReference type="ARBA" id="ARBA00018672"/>
    </source>
</evidence>
<accession>A0ABS5PKR0</accession>
<dbReference type="PANTHER" id="PTHR37299:SF1">
    <property type="entry name" value="STAGE 0 SPORULATION PROTEIN A HOMOLOG"/>
    <property type="match status" value="1"/>
</dbReference>
<comment type="caution">
    <text evidence="6">The sequence shown here is derived from an EMBL/GenBank/DDBJ whole genome shotgun (WGS) entry which is preliminary data.</text>
</comment>
<evidence type="ECO:0000313" key="7">
    <source>
        <dbReference type="Proteomes" id="UP000746471"/>
    </source>
</evidence>
<dbReference type="Gene3D" id="3.40.50.2300">
    <property type="match status" value="1"/>
</dbReference>
<comment type="function">
    <text evidence="2">May play the central regulatory role in sporulation. It may be an element of the effector pathway responsible for the activation of sporulation genes in response to nutritional stress. Spo0A may act in concert with spo0H (a sigma factor) to control the expression of some genes that are critical to the sporulation process.</text>
</comment>